<evidence type="ECO:0000256" key="1">
    <source>
        <dbReference type="SAM" id="MobiDB-lite"/>
    </source>
</evidence>
<organism evidence="2 3">
    <name type="scientific">Penicillium polonicum</name>
    <dbReference type="NCBI Taxonomy" id="60169"/>
    <lineage>
        <taxon>Eukaryota</taxon>
        <taxon>Fungi</taxon>
        <taxon>Dikarya</taxon>
        <taxon>Ascomycota</taxon>
        <taxon>Pezizomycotina</taxon>
        <taxon>Eurotiomycetes</taxon>
        <taxon>Eurotiomycetidae</taxon>
        <taxon>Eurotiales</taxon>
        <taxon>Aspergillaceae</taxon>
        <taxon>Penicillium</taxon>
    </lineage>
</organism>
<reference evidence="3" key="1">
    <citation type="journal article" date="2017" name="Nat. Microbiol.">
        <title>Global analysis of biosynthetic gene clusters reveals vast potential of secondary metabolite production in Penicillium species.</title>
        <authorList>
            <person name="Nielsen J.C."/>
            <person name="Grijseels S."/>
            <person name="Prigent S."/>
            <person name="Ji B."/>
            <person name="Dainat J."/>
            <person name="Nielsen K.F."/>
            <person name="Frisvad J.C."/>
            <person name="Workman M."/>
            <person name="Nielsen J."/>
        </authorList>
    </citation>
    <scope>NUCLEOTIDE SEQUENCE [LARGE SCALE GENOMIC DNA]</scope>
    <source>
        <strain evidence="3">IBT 4502</strain>
    </source>
</reference>
<comment type="caution">
    <text evidence="2">The sequence shown here is derived from an EMBL/GenBank/DDBJ whole genome shotgun (WGS) entry which is preliminary data.</text>
</comment>
<evidence type="ECO:0000313" key="2">
    <source>
        <dbReference type="EMBL" id="OQD62127.1"/>
    </source>
</evidence>
<keyword evidence="3" id="KW-1185">Reference proteome</keyword>
<accession>A0A1V6NC25</accession>
<feature type="region of interest" description="Disordered" evidence="1">
    <location>
        <begin position="1"/>
        <end position="28"/>
    </location>
</feature>
<feature type="compositionally biased region" description="Acidic residues" evidence="1">
    <location>
        <begin position="71"/>
        <end position="109"/>
    </location>
</feature>
<feature type="region of interest" description="Disordered" evidence="1">
    <location>
        <begin position="71"/>
        <end position="120"/>
    </location>
</feature>
<feature type="compositionally biased region" description="Basic and acidic residues" evidence="1">
    <location>
        <begin position="110"/>
        <end position="120"/>
    </location>
</feature>
<dbReference type="EMBL" id="MDYM01000013">
    <property type="protein sequence ID" value="OQD62127.1"/>
    <property type="molecule type" value="Genomic_DNA"/>
</dbReference>
<dbReference type="Proteomes" id="UP000191408">
    <property type="component" value="Unassembled WGS sequence"/>
</dbReference>
<name>A0A1V6NC25_PENPO</name>
<proteinExistence type="predicted"/>
<protein>
    <submittedName>
        <fullName evidence="2">Uncharacterized protein</fullName>
    </submittedName>
</protein>
<gene>
    <name evidence="2" type="ORF">PENPOL_c013G00665</name>
</gene>
<evidence type="ECO:0000313" key="3">
    <source>
        <dbReference type="Proteomes" id="UP000191408"/>
    </source>
</evidence>
<dbReference type="AlphaFoldDB" id="A0A1V6NC25"/>
<sequence length="120" mass="14004">MPGKRRHREEEEPSVEDANQPVPGMIDSYFTPILSEDVESRLQEFNINECDDEEERCNEMSYGEMCDLDDELCKEEGEEGEQNEEEEEGEGYEETMEDEGSDIEEEITDKEEMSDREETS</sequence>